<name>A0A2Z7BIN5_9LAMI</name>
<organism evidence="3 4">
    <name type="scientific">Dorcoceras hygrometricum</name>
    <dbReference type="NCBI Taxonomy" id="472368"/>
    <lineage>
        <taxon>Eukaryota</taxon>
        <taxon>Viridiplantae</taxon>
        <taxon>Streptophyta</taxon>
        <taxon>Embryophyta</taxon>
        <taxon>Tracheophyta</taxon>
        <taxon>Spermatophyta</taxon>
        <taxon>Magnoliopsida</taxon>
        <taxon>eudicotyledons</taxon>
        <taxon>Gunneridae</taxon>
        <taxon>Pentapetalae</taxon>
        <taxon>asterids</taxon>
        <taxon>lamiids</taxon>
        <taxon>Lamiales</taxon>
        <taxon>Gesneriaceae</taxon>
        <taxon>Didymocarpoideae</taxon>
        <taxon>Trichosporeae</taxon>
        <taxon>Loxocarpinae</taxon>
        <taxon>Dorcoceras</taxon>
    </lineage>
</organism>
<proteinExistence type="predicted"/>
<dbReference type="Proteomes" id="UP000250235">
    <property type="component" value="Unassembled WGS sequence"/>
</dbReference>
<feature type="region of interest" description="Disordered" evidence="2">
    <location>
        <begin position="175"/>
        <end position="250"/>
    </location>
</feature>
<evidence type="ECO:0000313" key="4">
    <source>
        <dbReference type="Proteomes" id="UP000250235"/>
    </source>
</evidence>
<gene>
    <name evidence="3" type="ORF">F511_04190</name>
</gene>
<reference evidence="3 4" key="1">
    <citation type="journal article" date="2015" name="Proc. Natl. Acad. Sci. U.S.A.">
        <title>The resurrection genome of Boea hygrometrica: A blueprint for survival of dehydration.</title>
        <authorList>
            <person name="Xiao L."/>
            <person name="Yang G."/>
            <person name="Zhang L."/>
            <person name="Yang X."/>
            <person name="Zhao S."/>
            <person name="Ji Z."/>
            <person name="Zhou Q."/>
            <person name="Hu M."/>
            <person name="Wang Y."/>
            <person name="Chen M."/>
            <person name="Xu Y."/>
            <person name="Jin H."/>
            <person name="Xiao X."/>
            <person name="Hu G."/>
            <person name="Bao F."/>
            <person name="Hu Y."/>
            <person name="Wan P."/>
            <person name="Li L."/>
            <person name="Deng X."/>
            <person name="Kuang T."/>
            <person name="Xiang C."/>
            <person name="Zhu J.K."/>
            <person name="Oliver M.J."/>
            <person name="He Y."/>
        </authorList>
    </citation>
    <scope>NUCLEOTIDE SEQUENCE [LARGE SCALE GENOMIC DNA]</scope>
    <source>
        <strain evidence="4">cv. XS01</strain>
    </source>
</reference>
<evidence type="ECO:0000313" key="3">
    <source>
        <dbReference type="EMBL" id="KZV33965.1"/>
    </source>
</evidence>
<evidence type="ECO:0000256" key="2">
    <source>
        <dbReference type="SAM" id="MobiDB-lite"/>
    </source>
</evidence>
<dbReference type="AlphaFoldDB" id="A0A2Z7BIN5"/>
<protein>
    <submittedName>
        <fullName evidence="3">Uncharacterized protein</fullName>
    </submittedName>
</protein>
<dbReference type="EMBL" id="KV005645">
    <property type="protein sequence ID" value="KZV33965.1"/>
    <property type="molecule type" value="Genomic_DNA"/>
</dbReference>
<accession>A0A2Z7BIN5</accession>
<keyword evidence="1" id="KW-0175">Coiled coil</keyword>
<keyword evidence="4" id="KW-1185">Reference proteome</keyword>
<evidence type="ECO:0000256" key="1">
    <source>
        <dbReference type="SAM" id="Coils"/>
    </source>
</evidence>
<feature type="coiled-coil region" evidence="1">
    <location>
        <begin position="347"/>
        <end position="409"/>
    </location>
</feature>
<sequence>MCRFDDSANKLGSCRAPRKDLAGCYLRHKAKSEASGGIPTKALRRSSQWLLESDNDSREKYCLSRTNISVAVWWSGGGFVMCVDVGRGRRRSGGGEARGKPDDDGGCLGGGSSFRVMVATLRCCGGRLPRGKDLSVLMVNRDSDRISSENSSDEGGKKIDLAEVRALQNGACRRPVKAPWVRPSRKRVVPNSRDAPRRTGSPRSSDRRISPQPRQYHATVGKSTNDRRKDLGSKSSDVPRQSGDDDAKKSLKRGQELGTGAQHNVSGGGNLFLKGANRRDRAGSFWDLNDPDLSWNMGKTLIGDHDVLHLLPQPTESLTHALAWNAFQVLSLASAFQLQEERSRNSESKLHEEIAMLREELLKKQKESDEKSKSSDTLRVELEEKSKSYDVLRQELQQLEEKYSVELTTGEHFLSSAMGKTLLMSTGEKTIEGYRASSTFRDEVLQQALTIHDQVVIDCRRQLRETKLVSEDKVNDRA</sequence>